<feature type="transmembrane region" description="Helical" evidence="5">
    <location>
        <begin position="171"/>
        <end position="194"/>
    </location>
</feature>
<feature type="transmembrane region" description="Helical" evidence="5">
    <location>
        <begin position="411"/>
        <end position="433"/>
    </location>
</feature>
<feature type="transmembrane region" description="Helical" evidence="5">
    <location>
        <begin position="550"/>
        <end position="574"/>
    </location>
</feature>
<evidence type="ECO:0000313" key="7">
    <source>
        <dbReference type="Proteomes" id="UP000237755"/>
    </source>
</evidence>
<keyword evidence="3 5" id="KW-1133">Transmembrane helix</keyword>
<keyword evidence="7" id="KW-1185">Reference proteome</keyword>
<dbReference type="PANTHER" id="PTHR43077">
    <property type="entry name" value="TRANSPORT PERMEASE YVFS-RELATED"/>
    <property type="match status" value="1"/>
</dbReference>
<accession>A0ABX5AY16</accession>
<gene>
    <name evidence="6" type="ORF">GY24_03990</name>
</gene>
<keyword evidence="2 5" id="KW-0812">Transmembrane</keyword>
<keyword evidence="4 5" id="KW-0472">Membrane</keyword>
<dbReference type="RefSeq" id="WP_104474476.1">
    <property type="nucleotide sequence ID" value="NZ_MPZN01000008.1"/>
</dbReference>
<organism evidence="6 7">
    <name type="scientific">Microterricola pindariensis</name>
    <dbReference type="NCBI Taxonomy" id="478010"/>
    <lineage>
        <taxon>Bacteria</taxon>
        <taxon>Bacillati</taxon>
        <taxon>Actinomycetota</taxon>
        <taxon>Actinomycetes</taxon>
        <taxon>Micrococcales</taxon>
        <taxon>Microbacteriaceae</taxon>
        <taxon>Microterricola</taxon>
    </lineage>
</organism>
<feature type="transmembrane region" description="Helical" evidence="5">
    <location>
        <begin position="324"/>
        <end position="345"/>
    </location>
</feature>
<evidence type="ECO:0000256" key="5">
    <source>
        <dbReference type="SAM" id="Phobius"/>
    </source>
</evidence>
<comment type="caution">
    <text evidence="6">The sequence shown here is derived from an EMBL/GenBank/DDBJ whole genome shotgun (WGS) entry which is preliminary data.</text>
</comment>
<evidence type="ECO:0000256" key="3">
    <source>
        <dbReference type="ARBA" id="ARBA00022989"/>
    </source>
</evidence>
<evidence type="ECO:0000256" key="4">
    <source>
        <dbReference type="ARBA" id="ARBA00023136"/>
    </source>
</evidence>
<feature type="transmembrane region" description="Helical" evidence="5">
    <location>
        <begin position="206"/>
        <end position="225"/>
    </location>
</feature>
<feature type="transmembrane region" description="Helical" evidence="5">
    <location>
        <begin position="30"/>
        <end position="54"/>
    </location>
</feature>
<dbReference type="InterPro" id="IPR051328">
    <property type="entry name" value="T7SS_ABC-Transporter"/>
</dbReference>
<feature type="transmembrane region" description="Helical" evidence="5">
    <location>
        <begin position="612"/>
        <end position="629"/>
    </location>
</feature>
<protein>
    <recommendedName>
        <fullName evidence="8">DUF3533 domain-containing protein</fullName>
    </recommendedName>
</protein>
<proteinExistence type="predicted"/>
<evidence type="ECO:0000256" key="1">
    <source>
        <dbReference type="ARBA" id="ARBA00004141"/>
    </source>
</evidence>
<feature type="transmembrane region" description="Helical" evidence="5">
    <location>
        <begin position="700"/>
        <end position="721"/>
    </location>
</feature>
<feature type="transmembrane region" description="Helical" evidence="5">
    <location>
        <begin position="237"/>
        <end position="257"/>
    </location>
</feature>
<evidence type="ECO:0008006" key="8">
    <source>
        <dbReference type="Google" id="ProtNLM"/>
    </source>
</evidence>
<evidence type="ECO:0000313" key="6">
    <source>
        <dbReference type="EMBL" id="PPL19786.1"/>
    </source>
</evidence>
<reference evidence="6 7" key="1">
    <citation type="journal article" date="2008" name="Int. J. Syst. Evol. Microbiol.">
        <title>Leifsonia pindariensis sp. nov., isolated from the Pindari glacier of the Indian Himalayas, and emended description of the genus Leifsonia.</title>
        <authorList>
            <person name="Reddy G.S."/>
            <person name="Prabagaran S.R."/>
            <person name="Shivaji S."/>
        </authorList>
    </citation>
    <scope>NUCLEOTIDE SEQUENCE [LARGE SCALE GENOMIC DNA]</scope>
    <source>
        <strain evidence="6 7">PON 10</strain>
    </source>
</reference>
<feature type="transmembrane region" description="Helical" evidence="5">
    <location>
        <begin position="636"/>
        <end position="656"/>
    </location>
</feature>
<dbReference type="PANTHER" id="PTHR43077:SF10">
    <property type="entry name" value="TRANSPORT PERMEASE PROTEIN"/>
    <property type="match status" value="1"/>
</dbReference>
<evidence type="ECO:0000256" key="2">
    <source>
        <dbReference type="ARBA" id="ARBA00022692"/>
    </source>
</evidence>
<comment type="subcellular location">
    <subcellularLocation>
        <location evidence="1">Membrane</location>
        <topology evidence="1">Multi-pass membrane protein</topology>
    </subcellularLocation>
</comment>
<sequence>MPQKPSPVDLDGQPDLDATAALAAKERKTAIATVIGSLVFAFLMVIMTTSVYLATMHAPSPHDMPVAVIGSGELAQDVVFGLERAENSPASVRIVDTTDEALQLLHDREIAGAIELPGNDTADTTAVIHTASAAGASQASVVQQILAPVAIDAGMDIQVDELTPLPAGDSAGIAAMFMAMALMLAGYMPIGLLLTGAPELLTLRRFVPVWVGWSALISALVWFIAGPVIGSFSGHTAAVLGIGWLTVFSIGLVQLFLSRILGAAAVLVGMMLVVVLGMPASNLAMSVHTMPGFFGWLHGILPLPGAGEALRSVLYFGGDGTLGYLIRFVVAIVFALLATAGVDALRRRKQAQALLAAASETADDAGNTAITGHADAAAPVVASAAVAAASPGAERLVPLAGGKPRSRPVRYLMLAAFPFSMVALMLGLMLTAMHSPTPVGLPVAIVSSTEGAAQQFADGLAGGTGDMLALSTQDSAQAASDLVYSGELVGALVLPDAAHPSATLYSAGAAGTGQQMVLQRVFQQAAQQAGVELEQVDVAPLTATDTGGSVSLYITMGWVMAGFLGITVLTGGAPWALRLRKQLPTLLGWSAFMSLTVWLIAGPLVGAYHGPVWPLLGIGVLTIASLGLVTAAISRVMGLLAVVPVVTVFMFVGVPASGGGLSTYMQPGLFQTLHDVLPLPAALDAVRGITYYGGAGVGPALLTLVAWGACGLAANLVISAAQNRRAKRRGRPLCATFVPSAPPEMA</sequence>
<dbReference type="Proteomes" id="UP000237755">
    <property type="component" value="Unassembled WGS sequence"/>
</dbReference>
<dbReference type="EMBL" id="MPZN01000008">
    <property type="protein sequence ID" value="PPL19786.1"/>
    <property type="molecule type" value="Genomic_DNA"/>
</dbReference>
<name>A0ABX5AY16_9MICO</name>
<feature type="transmembrane region" description="Helical" evidence="5">
    <location>
        <begin position="586"/>
        <end position="606"/>
    </location>
</feature>
<feature type="transmembrane region" description="Helical" evidence="5">
    <location>
        <begin position="264"/>
        <end position="285"/>
    </location>
</feature>